<feature type="domain" description="C2H2-type" evidence="6">
    <location>
        <begin position="337"/>
        <end position="361"/>
    </location>
</feature>
<dbReference type="PANTHER" id="PTHR13267:SF3">
    <property type="entry name" value="ZINC FINGER PROTEIN 277"/>
    <property type="match status" value="1"/>
</dbReference>
<name>A0AAN9VAT1_9ORTH</name>
<keyword evidence="1" id="KW-0479">Metal-binding</keyword>
<keyword evidence="2 5" id="KW-0863">Zinc-finger</keyword>
<protein>
    <recommendedName>
        <fullName evidence="6">C2H2-type domain-containing protein</fullName>
    </recommendedName>
</protein>
<dbReference type="PANTHER" id="PTHR13267">
    <property type="entry name" value="ZINC FINGER PROTEIN 277"/>
    <property type="match status" value="1"/>
</dbReference>
<evidence type="ECO:0000313" key="8">
    <source>
        <dbReference type="Proteomes" id="UP001378592"/>
    </source>
</evidence>
<keyword evidence="8" id="KW-1185">Reference proteome</keyword>
<dbReference type="InterPro" id="IPR013087">
    <property type="entry name" value="Znf_C2H2_type"/>
</dbReference>
<dbReference type="SMART" id="SM00355">
    <property type="entry name" value="ZnF_C2H2"/>
    <property type="match status" value="4"/>
</dbReference>
<gene>
    <name evidence="7" type="ORF">R5R35_008853</name>
</gene>
<dbReference type="InterPro" id="IPR036236">
    <property type="entry name" value="Znf_C2H2_sf"/>
</dbReference>
<accession>A0AAN9VAT1</accession>
<evidence type="ECO:0000259" key="6">
    <source>
        <dbReference type="PROSITE" id="PS50157"/>
    </source>
</evidence>
<keyword evidence="3" id="KW-0862">Zinc</keyword>
<evidence type="ECO:0000256" key="1">
    <source>
        <dbReference type="ARBA" id="ARBA00022723"/>
    </source>
</evidence>
<dbReference type="InterPro" id="IPR041661">
    <property type="entry name" value="ZN622/Rei1/Reh1_Znf-C2H2"/>
</dbReference>
<dbReference type="GO" id="GO:0008270">
    <property type="term" value="F:zinc ion binding"/>
    <property type="evidence" value="ECO:0007669"/>
    <property type="project" value="UniProtKB-KW"/>
</dbReference>
<dbReference type="PROSITE" id="PS50157">
    <property type="entry name" value="ZINC_FINGER_C2H2_2"/>
    <property type="match status" value="2"/>
</dbReference>
<reference evidence="7 8" key="1">
    <citation type="submission" date="2024-03" db="EMBL/GenBank/DDBJ databases">
        <title>The genome assembly and annotation of the cricket Gryllus longicercus Weissman &amp; Gray.</title>
        <authorList>
            <person name="Szrajer S."/>
            <person name="Gray D."/>
            <person name="Ylla G."/>
        </authorList>
    </citation>
    <scope>NUCLEOTIDE SEQUENCE [LARGE SCALE GENOMIC DNA]</scope>
    <source>
        <strain evidence="7">DAG 2021-001</strain>
        <tissue evidence="7">Whole body minus gut</tissue>
    </source>
</reference>
<dbReference type="Proteomes" id="UP001378592">
    <property type="component" value="Unassembled WGS sequence"/>
</dbReference>
<evidence type="ECO:0000313" key="7">
    <source>
        <dbReference type="EMBL" id="KAK7791501.1"/>
    </source>
</evidence>
<dbReference type="InterPro" id="IPR040048">
    <property type="entry name" value="ZNF277"/>
</dbReference>
<evidence type="ECO:0000256" key="4">
    <source>
        <dbReference type="ARBA" id="ARBA00034119"/>
    </source>
</evidence>
<dbReference type="EMBL" id="JAZDUA010000531">
    <property type="protein sequence ID" value="KAK7791501.1"/>
    <property type="molecule type" value="Genomic_DNA"/>
</dbReference>
<dbReference type="PROSITE" id="PS00028">
    <property type="entry name" value="ZINC_FINGER_C2H2_1"/>
    <property type="match status" value="2"/>
</dbReference>
<dbReference type="Pfam" id="PF12756">
    <property type="entry name" value="zf-C2H2_2"/>
    <property type="match status" value="2"/>
</dbReference>
<comment type="similarity">
    <text evidence="4">Belongs to the ZNF277 family.</text>
</comment>
<organism evidence="7 8">
    <name type="scientific">Gryllus longicercus</name>
    <dbReference type="NCBI Taxonomy" id="2509291"/>
    <lineage>
        <taxon>Eukaryota</taxon>
        <taxon>Metazoa</taxon>
        <taxon>Ecdysozoa</taxon>
        <taxon>Arthropoda</taxon>
        <taxon>Hexapoda</taxon>
        <taxon>Insecta</taxon>
        <taxon>Pterygota</taxon>
        <taxon>Neoptera</taxon>
        <taxon>Polyneoptera</taxon>
        <taxon>Orthoptera</taxon>
        <taxon>Ensifera</taxon>
        <taxon>Gryllidea</taxon>
        <taxon>Grylloidea</taxon>
        <taxon>Gryllidae</taxon>
        <taxon>Gryllinae</taxon>
        <taxon>Gryllus</taxon>
    </lineage>
</organism>
<evidence type="ECO:0000256" key="5">
    <source>
        <dbReference type="PROSITE-ProRule" id="PRU00042"/>
    </source>
</evidence>
<dbReference type="AlphaFoldDB" id="A0AAN9VAT1"/>
<sequence length="414" mass="49091">MAKSNKKEHIFGPLKFPDTSSKTTLETFAFNGDCMTCCILCDSSFMLPEQKDSLLMHMFKTHKFVIADVDNIACLKSYADYWRTRFAEKPLPYFCTTMLCDTDNGSGAKEEYFLLSDIVPEDKLLREGLQKKRLEWILDVQAKERETPISRSCIMCRLHFEGRRADYFTHLHEKHNLHLGSPENLVFTDKLLDAVENMMEKLQCIFCEGYFKERNILKEHMRKKQHKRINPNNKSYDRFYVVNYLEMGKNWQEVQDERDEPDVLDDRTDWSDWEEENVEPKIVCLFCDEGRSNFEDTLDHMSQSHGFQYKDICSSYNLNFYQQIKLVNYIRLQMYNLKCSYCDKAFGIKKELLVHMTEENHYKIPESAVWDQPEYYFPTYENDSFLCHLDDTQDEGNNLLDADLLPDLRQLVIP</sequence>
<comment type="caution">
    <text evidence="7">The sequence shown here is derived from an EMBL/GenBank/DDBJ whole genome shotgun (WGS) entry which is preliminary data.</text>
</comment>
<evidence type="ECO:0000256" key="3">
    <source>
        <dbReference type="ARBA" id="ARBA00022833"/>
    </source>
</evidence>
<evidence type="ECO:0000256" key="2">
    <source>
        <dbReference type="ARBA" id="ARBA00022771"/>
    </source>
</evidence>
<dbReference type="SUPFAM" id="SSF57667">
    <property type="entry name" value="beta-beta-alpha zinc fingers"/>
    <property type="match status" value="2"/>
</dbReference>
<feature type="domain" description="C2H2-type" evidence="6">
    <location>
        <begin position="202"/>
        <end position="231"/>
    </location>
</feature>
<proteinExistence type="inferred from homology"/>
<dbReference type="Gene3D" id="3.30.160.60">
    <property type="entry name" value="Classic Zinc Finger"/>
    <property type="match status" value="1"/>
</dbReference>